<keyword evidence="1" id="KW-0472">Membrane</keyword>
<evidence type="ECO:0000313" key="3">
    <source>
        <dbReference type="Proteomes" id="UP001589645"/>
    </source>
</evidence>
<feature type="transmembrane region" description="Helical" evidence="1">
    <location>
        <begin position="224"/>
        <end position="242"/>
    </location>
</feature>
<keyword evidence="1" id="KW-1133">Transmembrane helix</keyword>
<dbReference type="EMBL" id="JBHMEP010000008">
    <property type="protein sequence ID" value="MFB9137071.1"/>
    <property type="molecule type" value="Genomic_DNA"/>
</dbReference>
<proteinExistence type="predicted"/>
<keyword evidence="3" id="KW-1185">Reference proteome</keyword>
<keyword evidence="1" id="KW-0812">Transmembrane</keyword>
<feature type="transmembrane region" description="Helical" evidence="1">
    <location>
        <begin position="132"/>
        <end position="152"/>
    </location>
</feature>
<gene>
    <name evidence="2" type="ORF">ACFFUV_19035</name>
</gene>
<feature type="transmembrane region" description="Helical" evidence="1">
    <location>
        <begin position="30"/>
        <end position="47"/>
    </location>
</feature>
<feature type="transmembrane region" description="Helical" evidence="1">
    <location>
        <begin position="79"/>
        <end position="95"/>
    </location>
</feature>
<feature type="transmembrane region" description="Helical" evidence="1">
    <location>
        <begin position="248"/>
        <end position="266"/>
    </location>
</feature>
<organism evidence="2 3">
    <name type="scientific">Vibrio olivae</name>
    <dbReference type="NCBI Taxonomy" id="1243002"/>
    <lineage>
        <taxon>Bacteria</taxon>
        <taxon>Pseudomonadati</taxon>
        <taxon>Pseudomonadota</taxon>
        <taxon>Gammaproteobacteria</taxon>
        <taxon>Vibrionales</taxon>
        <taxon>Vibrionaceae</taxon>
        <taxon>Vibrio</taxon>
    </lineage>
</organism>
<dbReference type="Pfam" id="PF11168">
    <property type="entry name" value="DUF2955"/>
    <property type="match status" value="1"/>
</dbReference>
<feature type="transmembrane region" description="Helical" evidence="1">
    <location>
        <begin position="273"/>
        <end position="290"/>
    </location>
</feature>
<name>A0ABV5HS27_9VIBR</name>
<protein>
    <submittedName>
        <fullName evidence="2">DUF2955 domain-containing protein</fullName>
    </submittedName>
</protein>
<evidence type="ECO:0000313" key="2">
    <source>
        <dbReference type="EMBL" id="MFB9137071.1"/>
    </source>
</evidence>
<feature type="transmembrane region" description="Helical" evidence="1">
    <location>
        <begin position="302"/>
        <end position="323"/>
    </location>
</feature>
<feature type="transmembrane region" description="Helical" evidence="1">
    <location>
        <begin position="53"/>
        <end position="72"/>
    </location>
</feature>
<dbReference type="InterPro" id="IPR022604">
    <property type="entry name" value="DUF2955"/>
</dbReference>
<sequence length="338" mass="37147">MFRSCVNPIVKIVFTPVLLLFYLKYTGHPMPILAPMFVVILLTTIPSRPALNVVFQLVVVLLVVCVVVVFFARMFAGTPTGYALFVWGVMTWSYHRGHQNPQDIISTLSLIVLIIATVVSKQMEYPIAGVPVIIGQAFLLALATTFVVHFLFPGDQQDIKPDEVSTGIHSGLMVAILKATAMCLVLVALISIGSSQTMLIAITISSMLKLPLLHHQKDFVYQRLITTATGILFTLPTMFLYGFGAPSWVVMGVSLFLGIQLACYAIRRDAHATIYQLLFTNFIVITFQIIKNAGIDSFSNGFMRLVSISLAIFIGALILRLIGPSTPSVEPKRQLSDP</sequence>
<reference evidence="2 3" key="1">
    <citation type="submission" date="2024-09" db="EMBL/GenBank/DDBJ databases">
        <authorList>
            <person name="Sun Q."/>
            <person name="Mori K."/>
        </authorList>
    </citation>
    <scope>NUCLEOTIDE SEQUENCE [LARGE SCALE GENOMIC DNA]</scope>
    <source>
        <strain evidence="2 3">CECT 8064</strain>
    </source>
</reference>
<feature type="transmembrane region" description="Helical" evidence="1">
    <location>
        <begin position="172"/>
        <end position="204"/>
    </location>
</feature>
<evidence type="ECO:0000256" key="1">
    <source>
        <dbReference type="SAM" id="Phobius"/>
    </source>
</evidence>
<feature type="transmembrane region" description="Helical" evidence="1">
    <location>
        <begin position="101"/>
        <end position="120"/>
    </location>
</feature>
<dbReference type="Proteomes" id="UP001589645">
    <property type="component" value="Unassembled WGS sequence"/>
</dbReference>
<accession>A0ABV5HS27</accession>
<dbReference type="RefSeq" id="WP_390195975.1">
    <property type="nucleotide sequence ID" value="NZ_JBHMEP010000008.1"/>
</dbReference>
<comment type="caution">
    <text evidence="2">The sequence shown here is derived from an EMBL/GenBank/DDBJ whole genome shotgun (WGS) entry which is preliminary data.</text>
</comment>